<comment type="cofactor">
    <cofactor evidence="1">
        <name>FAD</name>
        <dbReference type="ChEBI" id="CHEBI:57692"/>
    </cofactor>
</comment>
<dbReference type="InterPro" id="IPR003171">
    <property type="entry name" value="Mehydrof_redctse-like"/>
</dbReference>
<keyword evidence="4" id="KW-0285">Flavoprotein</keyword>
<dbReference type="OrthoDB" id="298386at2157"/>
<evidence type="ECO:0000256" key="6">
    <source>
        <dbReference type="ARBA" id="ARBA00023002"/>
    </source>
</evidence>
<name>L9X8S8_9EURY</name>
<dbReference type="PANTHER" id="PTHR45754">
    <property type="entry name" value="METHYLENETETRAHYDROFOLATE REDUCTASE"/>
    <property type="match status" value="1"/>
</dbReference>
<dbReference type="STRING" id="1227497.C491_10054"/>
<gene>
    <name evidence="7" type="ORF">C491_10054</name>
</gene>
<dbReference type="GO" id="GO:0005829">
    <property type="term" value="C:cytosol"/>
    <property type="evidence" value="ECO:0007669"/>
    <property type="project" value="TreeGrafter"/>
</dbReference>
<reference evidence="7 8" key="1">
    <citation type="journal article" date="2014" name="PLoS Genet.">
        <title>Phylogenetically driven sequencing of extremely halophilic archaea reveals strategies for static and dynamic osmo-response.</title>
        <authorList>
            <person name="Becker E.A."/>
            <person name="Seitzer P.M."/>
            <person name="Tritt A."/>
            <person name="Larsen D."/>
            <person name="Krusor M."/>
            <person name="Yao A.I."/>
            <person name="Wu D."/>
            <person name="Madern D."/>
            <person name="Eisen J.A."/>
            <person name="Darling A.E."/>
            <person name="Facciotti M.T."/>
        </authorList>
    </citation>
    <scope>NUCLEOTIDE SEQUENCE [LARGE SCALE GENOMIC DNA]</scope>
    <source>
        <strain evidence="7 8">DSM 10524</strain>
    </source>
</reference>
<proteinExistence type="inferred from homology"/>
<comment type="caution">
    <text evidence="7">The sequence shown here is derived from an EMBL/GenBank/DDBJ whole genome shotgun (WGS) entry which is preliminary data.</text>
</comment>
<dbReference type="AlphaFoldDB" id="L9X8S8"/>
<comment type="pathway">
    <text evidence="2">One-carbon metabolism; tetrahydrofolate interconversion.</text>
</comment>
<evidence type="ECO:0000313" key="7">
    <source>
        <dbReference type="EMBL" id="ELY58130.1"/>
    </source>
</evidence>
<dbReference type="GO" id="GO:0009086">
    <property type="term" value="P:methionine biosynthetic process"/>
    <property type="evidence" value="ECO:0007669"/>
    <property type="project" value="TreeGrafter"/>
</dbReference>
<dbReference type="SUPFAM" id="SSF51730">
    <property type="entry name" value="FAD-linked oxidoreductase"/>
    <property type="match status" value="1"/>
</dbReference>
<dbReference type="eggNOG" id="arCOG06204">
    <property type="taxonomic scope" value="Archaea"/>
</dbReference>
<dbReference type="GO" id="GO:0071949">
    <property type="term" value="F:FAD binding"/>
    <property type="evidence" value="ECO:0007669"/>
    <property type="project" value="TreeGrafter"/>
</dbReference>
<dbReference type="GO" id="GO:0035999">
    <property type="term" value="P:tetrahydrofolate interconversion"/>
    <property type="evidence" value="ECO:0007669"/>
    <property type="project" value="UniProtKB-UniPathway"/>
</dbReference>
<keyword evidence="6" id="KW-0560">Oxidoreductase</keyword>
<evidence type="ECO:0000256" key="3">
    <source>
        <dbReference type="ARBA" id="ARBA00006743"/>
    </source>
</evidence>
<sequence>MSGEIQSIPTAEGMVELLEEPRFELMPFESIDEQLGHLPEGSEIAITTSPTLGLEATIEWSERASERGYEIVPHVAARYVEDQDHLEEIARRLTEAGVTDIFVPGGDREEPAGEFESALELLVALEELPYSFAEVGITGYPEGHAFIDDETLAESMAEKEPYATYIVTQLCYDPDAVIEWVEEIRARGVELPVEVGIPGVMKYQRLLGISKKVGVGDSVRFLKKTSGIVGFVRQLVGSRGTYSPDTLLEGLAPYATDPRYDIRGVHIYAFNQVPDLESWRAETLEKHR</sequence>
<dbReference type="PATRIC" id="fig|1227497.3.peg.2075"/>
<accession>L9X8S8</accession>
<dbReference type="PANTHER" id="PTHR45754:SF3">
    <property type="entry name" value="METHYLENETETRAHYDROFOLATE REDUCTASE (NADPH)"/>
    <property type="match status" value="1"/>
</dbReference>
<dbReference type="Proteomes" id="UP000011688">
    <property type="component" value="Unassembled WGS sequence"/>
</dbReference>
<evidence type="ECO:0000256" key="1">
    <source>
        <dbReference type="ARBA" id="ARBA00001974"/>
    </source>
</evidence>
<dbReference type="Pfam" id="PF02219">
    <property type="entry name" value="MTHFR"/>
    <property type="match status" value="1"/>
</dbReference>
<dbReference type="EMBL" id="AOIB01000021">
    <property type="protein sequence ID" value="ELY58130.1"/>
    <property type="molecule type" value="Genomic_DNA"/>
</dbReference>
<dbReference type="Gene3D" id="3.20.20.220">
    <property type="match status" value="1"/>
</dbReference>
<evidence type="ECO:0000313" key="8">
    <source>
        <dbReference type="Proteomes" id="UP000011688"/>
    </source>
</evidence>
<keyword evidence="8" id="KW-1185">Reference proteome</keyword>
<evidence type="ECO:0000256" key="5">
    <source>
        <dbReference type="ARBA" id="ARBA00022827"/>
    </source>
</evidence>
<evidence type="ECO:0000256" key="4">
    <source>
        <dbReference type="ARBA" id="ARBA00022630"/>
    </source>
</evidence>
<dbReference type="GO" id="GO:0004489">
    <property type="term" value="F:methylenetetrahydrofolate reductase [NAD(P)H] activity"/>
    <property type="evidence" value="ECO:0007669"/>
    <property type="project" value="InterPro"/>
</dbReference>
<comment type="similarity">
    <text evidence="3">Belongs to the methylenetetrahydrofolate reductase family.</text>
</comment>
<dbReference type="UniPathway" id="UPA00193"/>
<dbReference type="InterPro" id="IPR029041">
    <property type="entry name" value="FAD-linked_oxidoreductase-like"/>
</dbReference>
<protein>
    <submittedName>
        <fullName evidence="7">5,10-methylenetetrahydrofolate reductase</fullName>
    </submittedName>
</protein>
<evidence type="ECO:0000256" key="2">
    <source>
        <dbReference type="ARBA" id="ARBA00004777"/>
    </source>
</evidence>
<keyword evidence="5" id="KW-0274">FAD</keyword>
<organism evidence="7 8">
    <name type="scientific">Natronococcus amylolyticus DSM 10524</name>
    <dbReference type="NCBI Taxonomy" id="1227497"/>
    <lineage>
        <taxon>Archaea</taxon>
        <taxon>Methanobacteriati</taxon>
        <taxon>Methanobacteriota</taxon>
        <taxon>Stenosarchaea group</taxon>
        <taxon>Halobacteria</taxon>
        <taxon>Halobacteriales</taxon>
        <taxon>Natrialbaceae</taxon>
        <taxon>Natronococcus</taxon>
    </lineage>
</organism>